<feature type="domain" description="Histidine kinase/HSP90-like ATPase" evidence="7">
    <location>
        <begin position="554"/>
        <end position="664"/>
    </location>
</feature>
<keyword evidence="4" id="KW-0808">Transferase</keyword>
<dbReference type="SMART" id="SM00387">
    <property type="entry name" value="HATPase_c"/>
    <property type="match status" value="1"/>
</dbReference>
<comment type="catalytic activity">
    <reaction evidence="1">
        <text>ATP + protein L-histidine = ADP + protein N-phospho-L-histidine.</text>
        <dbReference type="EC" id="2.7.13.3"/>
    </reaction>
</comment>
<evidence type="ECO:0000313" key="9">
    <source>
        <dbReference type="Proteomes" id="UP001582793"/>
    </source>
</evidence>
<evidence type="ECO:0000256" key="4">
    <source>
        <dbReference type="ARBA" id="ARBA00022679"/>
    </source>
</evidence>
<feature type="transmembrane region" description="Helical" evidence="6">
    <location>
        <begin position="350"/>
        <end position="370"/>
    </location>
</feature>
<sequence>MGVTNGPSDVTAPHQRRSLFDERVLPHRRRSRLRLRDWRMRTKLGAVLIVPSVAFIVLASVQTGSLVSQATVLNEFAEQVRVGRETTALIHELQQERDRTFGEQVAPATSSDGRYDPAQARVALAPFHERVDAAVGAFRAAGDPMSRGDAAWRVSYTRTVGLLDQLPALRSAAVGGIVTAPTIEGNYTRTIDSLLALLAEPSPGVERPELTDAVLRYVQLARVKEVGSRIRARLYSAGRLGGYGAEELVTLSDLRVQQLTAMAEFRVVATTEQLARYEEATRDPRFVHAGQLEETSLPSAGAGPRVIPPASWWSASQDRHDLLREIETTVLDDAVQQADSRSAAQVRRTVMVAAGVLAVLLVALLTSVVIGRSIARSLRMLRAQALQVAQLDLPETLRQLREVNAGIPEIEVPPATVRSMDEIGDVAEAFVAVHRSAVTVAVDQATMRRTFNAMFVNLARRSQVLVERQLELLDELEREESDPDQLENLFKLDHLAARMRRNDESLLVLAGTESTRRWNRPVALSAVVLAAVAEIEQYPRVRHDVADDLHVVGHAVADLVHLLSELLENATAFSPPDTLVRVTGTGYGPETALIEIVDEGLGMSPTGVADANKLLAAPPAADLAASERMGLFVVSHLAARQGVRVQLRAAERGVVATIWLPGSVLSPAPTARDAANDPGRGVGGLRPYAIGATAGLPALRAAGPGND</sequence>
<dbReference type="InterPro" id="IPR036890">
    <property type="entry name" value="HATPase_C_sf"/>
</dbReference>
<dbReference type="InterPro" id="IPR050428">
    <property type="entry name" value="TCS_sensor_his_kinase"/>
</dbReference>
<keyword evidence="5" id="KW-0418">Kinase</keyword>
<dbReference type="PANTHER" id="PTHR45436:SF5">
    <property type="entry name" value="SENSOR HISTIDINE KINASE TRCS"/>
    <property type="match status" value="1"/>
</dbReference>
<dbReference type="Pfam" id="PF02518">
    <property type="entry name" value="HATPase_c"/>
    <property type="match status" value="1"/>
</dbReference>
<dbReference type="SUPFAM" id="SSF55874">
    <property type="entry name" value="ATPase domain of HSP90 chaperone/DNA topoisomerase II/histidine kinase"/>
    <property type="match status" value="1"/>
</dbReference>
<dbReference type="Proteomes" id="UP001582793">
    <property type="component" value="Unassembled WGS sequence"/>
</dbReference>
<dbReference type="Pfam" id="PF08376">
    <property type="entry name" value="NIT"/>
    <property type="match status" value="1"/>
</dbReference>
<evidence type="ECO:0000256" key="6">
    <source>
        <dbReference type="SAM" id="Phobius"/>
    </source>
</evidence>
<evidence type="ECO:0000259" key="7">
    <source>
        <dbReference type="SMART" id="SM00387"/>
    </source>
</evidence>
<keyword evidence="6" id="KW-0472">Membrane</keyword>
<evidence type="ECO:0000256" key="1">
    <source>
        <dbReference type="ARBA" id="ARBA00000085"/>
    </source>
</evidence>
<dbReference type="InterPro" id="IPR003594">
    <property type="entry name" value="HATPase_dom"/>
</dbReference>
<dbReference type="Gene3D" id="6.10.340.10">
    <property type="match status" value="1"/>
</dbReference>
<dbReference type="Gene3D" id="3.30.565.10">
    <property type="entry name" value="Histidine kinase-like ATPase, C-terminal domain"/>
    <property type="match status" value="1"/>
</dbReference>
<organism evidence="8 9">
    <name type="scientific">Polymorphospora lycopeni</name>
    <dbReference type="NCBI Taxonomy" id="3140240"/>
    <lineage>
        <taxon>Bacteria</taxon>
        <taxon>Bacillati</taxon>
        <taxon>Actinomycetota</taxon>
        <taxon>Actinomycetes</taxon>
        <taxon>Micromonosporales</taxon>
        <taxon>Micromonosporaceae</taxon>
        <taxon>Polymorphospora</taxon>
    </lineage>
</organism>
<gene>
    <name evidence="8" type="ORF">AAFH96_11565</name>
</gene>
<accession>A0ABV5CP21</accession>
<evidence type="ECO:0000256" key="5">
    <source>
        <dbReference type="ARBA" id="ARBA00022777"/>
    </source>
</evidence>
<keyword evidence="6" id="KW-1133">Transmembrane helix</keyword>
<reference evidence="8 9" key="1">
    <citation type="submission" date="2024-04" db="EMBL/GenBank/DDBJ databases">
        <title>Polymorphospora sp. isolated from Baiyangdian Lake in Xiong'an New Area.</title>
        <authorList>
            <person name="Zhang X."/>
            <person name="Liu J."/>
        </authorList>
    </citation>
    <scope>NUCLEOTIDE SEQUENCE [LARGE SCALE GENOMIC DNA]</scope>
    <source>
        <strain evidence="8 9">2-325</strain>
    </source>
</reference>
<dbReference type="EC" id="2.7.13.3" evidence="2"/>
<proteinExistence type="predicted"/>
<name>A0ABV5CP21_9ACTN</name>
<dbReference type="PANTHER" id="PTHR45436">
    <property type="entry name" value="SENSOR HISTIDINE KINASE YKOH"/>
    <property type="match status" value="1"/>
</dbReference>
<dbReference type="EMBL" id="JBCGDC010000025">
    <property type="protein sequence ID" value="MFB6393744.1"/>
    <property type="molecule type" value="Genomic_DNA"/>
</dbReference>
<keyword evidence="3" id="KW-0597">Phosphoprotein</keyword>
<evidence type="ECO:0000256" key="3">
    <source>
        <dbReference type="ARBA" id="ARBA00022553"/>
    </source>
</evidence>
<keyword evidence="9" id="KW-1185">Reference proteome</keyword>
<evidence type="ECO:0000256" key="2">
    <source>
        <dbReference type="ARBA" id="ARBA00012438"/>
    </source>
</evidence>
<dbReference type="InterPro" id="IPR013587">
    <property type="entry name" value="Nitrate/nitrite_sensing"/>
</dbReference>
<evidence type="ECO:0000313" key="8">
    <source>
        <dbReference type="EMBL" id="MFB6393744.1"/>
    </source>
</evidence>
<keyword evidence="6" id="KW-0812">Transmembrane</keyword>
<comment type="caution">
    <text evidence="8">The sequence shown here is derived from an EMBL/GenBank/DDBJ whole genome shotgun (WGS) entry which is preliminary data.</text>
</comment>
<feature type="non-terminal residue" evidence="8">
    <location>
        <position position="707"/>
    </location>
</feature>
<dbReference type="RefSeq" id="WP_375734105.1">
    <property type="nucleotide sequence ID" value="NZ_JBCGDC010000025.1"/>
</dbReference>
<feature type="transmembrane region" description="Helical" evidence="6">
    <location>
        <begin position="44"/>
        <end position="61"/>
    </location>
</feature>
<protein>
    <recommendedName>
        <fullName evidence="2">histidine kinase</fullName>
        <ecNumber evidence="2">2.7.13.3</ecNumber>
    </recommendedName>
</protein>